<dbReference type="InterPro" id="IPR036097">
    <property type="entry name" value="HisK_dim/P_sf"/>
</dbReference>
<keyword evidence="9" id="KW-0418">Kinase</keyword>
<evidence type="ECO:0000256" key="1">
    <source>
        <dbReference type="ARBA" id="ARBA00000085"/>
    </source>
</evidence>
<dbReference type="SUPFAM" id="SSF158472">
    <property type="entry name" value="HAMP domain-like"/>
    <property type="match status" value="1"/>
</dbReference>
<dbReference type="CDD" id="cd06225">
    <property type="entry name" value="HAMP"/>
    <property type="match status" value="1"/>
</dbReference>
<dbReference type="Pfam" id="PF00512">
    <property type="entry name" value="HisKA"/>
    <property type="match status" value="1"/>
</dbReference>
<dbReference type="PANTHER" id="PTHR45528:SF9">
    <property type="entry name" value="SENSOR HISTIDINE KINASE YBDK"/>
    <property type="match status" value="1"/>
</dbReference>
<organism evidence="17 18">
    <name type="scientific">Metabacillus idriensis</name>
    <dbReference type="NCBI Taxonomy" id="324768"/>
    <lineage>
        <taxon>Bacteria</taxon>
        <taxon>Bacillati</taxon>
        <taxon>Bacillota</taxon>
        <taxon>Bacilli</taxon>
        <taxon>Bacillales</taxon>
        <taxon>Bacillaceae</taxon>
        <taxon>Metabacillus</taxon>
    </lineage>
</organism>
<keyword evidence="5" id="KW-0597">Phosphoprotein</keyword>
<dbReference type="Gene3D" id="3.30.565.10">
    <property type="entry name" value="Histidine kinase-like ATPase, C-terminal domain"/>
    <property type="match status" value="1"/>
</dbReference>
<dbReference type="Gene3D" id="1.10.287.130">
    <property type="match status" value="1"/>
</dbReference>
<feature type="transmembrane region" description="Helical" evidence="14">
    <location>
        <begin position="12"/>
        <end position="35"/>
    </location>
</feature>
<dbReference type="SMART" id="SM00388">
    <property type="entry name" value="HisKA"/>
    <property type="match status" value="1"/>
</dbReference>
<evidence type="ECO:0000256" key="8">
    <source>
        <dbReference type="ARBA" id="ARBA00022741"/>
    </source>
</evidence>
<keyword evidence="7 14" id="KW-0812">Transmembrane</keyword>
<dbReference type="InterPro" id="IPR003660">
    <property type="entry name" value="HAMP_dom"/>
</dbReference>
<evidence type="ECO:0000259" key="15">
    <source>
        <dbReference type="PROSITE" id="PS50109"/>
    </source>
</evidence>
<evidence type="ECO:0000256" key="10">
    <source>
        <dbReference type="ARBA" id="ARBA00022840"/>
    </source>
</evidence>
<dbReference type="InterPro" id="IPR050398">
    <property type="entry name" value="HssS/ArlS-like"/>
</dbReference>
<evidence type="ECO:0000256" key="2">
    <source>
        <dbReference type="ARBA" id="ARBA00004651"/>
    </source>
</evidence>
<keyword evidence="4" id="KW-1003">Cell membrane</keyword>
<sequence>MNWNKSLQFKYLSIILAAVLFIPVSFALASTIVYIPGVFLQLGKETEHPFDGYNELTEMWHIEARKLNGAGDQEIADKLEALHEKYPGSQLFWVDKEGKTRDLFSYKDELPQIWTPNYTISFMKNSFDADPFTVVAFIGEDQDNGFMVIRVERLMLEPQVQRLGDGYDAVYFAVLAAMMILFFFLSWLFFKKLHKRILRLKEAMQKKDDSGLPLPIALSNKDEIGELEESFNHMIKELEESREREMKEEKIRKVLMASLSHDLRTPLTTMRAHLFNVKKETETAAGLQAAQAIDEKIDFISSLIDNLFSYTLLSTGKYHFHPQEINLSRFVRKKAAEWYPVFEEHKFEAEIEFESDEIHWIADPEWLERILDNLLQNIIRHADQGKYVGIAVFETAAGQQIQIRDRGPGFQQDSGNKGAGIGLTIAQMMTRKMDLAFRIDSDSSGTVAYIVKEK</sequence>
<reference evidence="17 18" key="1">
    <citation type="submission" date="2019-11" db="EMBL/GenBank/DDBJ databases">
        <title>Bacillus idriensis genome.</title>
        <authorList>
            <person name="Konopka E.N."/>
            <person name="Newman J.D."/>
        </authorList>
    </citation>
    <scope>NUCLEOTIDE SEQUENCE [LARGE SCALE GENOMIC DNA]</scope>
    <source>
        <strain evidence="17 18">DSM 19097</strain>
    </source>
</reference>
<keyword evidence="8" id="KW-0547">Nucleotide-binding</keyword>
<dbReference type="Pfam" id="PF00672">
    <property type="entry name" value="HAMP"/>
    <property type="match status" value="1"/>
</dbReference>
<dbReference type="SUPFAM" id="SSF47384">
    <property type="entry name" value="Homodimeric domain of signal transducing histidine kinase"/>
    <property type="match status" value="1"/>
</dbReference>
<dbReference type="EC" id="2.7.13.3" evidence="3"/>
<dbReference type="GO" id="GO:0000155">
    <property type="term" value="F:phosphorelay sensor kinase activity"/>
    <property type="evidence" value="ECO:0007669"/>
    <property type="project" value="InterPro"/>
</dbReference>
<evidence type="ECO:0000256" key="4">
    <source>
        <dbReference type="ARBA" id="ARBA00022475"/>
    </source>
</evidence>
<keyword evidence="12" id="KW-0902">Two-component regulatory system</keyword>
<feature type="domain" description="Histidine kinase" evidence="15">
    <location>
        <begin position="258"/>
        <end position="454"/>
    </location>
</feature>
<evidence type="ECO:0000256" key="11">
    <source>
        <dbReference type="ARBA" id="ARBA00022989"/>
    </source>
</evidence>
<feature type="domain" description="HAMP" evidence="16">
    <location>
        <begin position="191"/>
        <end position="243"/>
    </location>
</feature>
<keyword evidence="11 14" id="KW-1133">Transmembrane helix</keyword>
<name>A0A6I2M9U2_9BACI</name>
<evidence type="ECO:0000256" key="3">
    <source>
        <dbReference type="ARBA" id="ARBA00012438"/>
    </source>
</evidence>
<dbReference type="Gene3D" id="6.10.340.10">
    <property type="match status" value="1"/>
</dbReference>
<keyword evidence="6" id="KW-0808">Transferase</keyword>
<dbReference type="InterPro" id="IPR036890">
    <property type="entry name" value="HATPase_C_sf"/>
</dbReference>
<evidence type="ECO:0000256" key="9">
    <source>
        <dbReference type="ARBA" id="ARBA00022777"/>
    </source>
</evidence>
<dbReference type="SMART" id="SM00387">
    <property type="entry name" value="HATPase_c"/>
    <property type="match status" value="1"/>
</dbReference>
<dbReference type="InterPro" id="IPR003661">
    <property type="entry name" value="HisK_dim/P_dom"/>
</dbReference>
<keyword evidence="18" id="KW-1185">Reference proteome</keyword>
<evidence type="ECO:0000256" key="13">
    <source>
        <dbReference type="ARBA" id="ARBA00023136"/>
    </source>
</evidence>
<keyword evidence="10" id="KW-0067">ATP-binding</keyword>
<evidence type="ECO:0000313" key="17">
    <source>
        <dbReference type="EMBL" id="MRX53201.1"/>
    </source>
</evidence>
<evidence type="ECO:0000256" key="14">
    <source>
        <dbReference type="SAM" id="Phobius"/>
    </source>
</evidence>
<dbReference type="GO" id="GO:0005524">
    <property type="term" value="F:ATP binding"/>
    <property type="evidence" value="ECO:0007669"/>
    <property type="project" value="UniProtKB-KW"/>
</dbReference>
<dbReference type="SMART" id="SM00304">
    <property type="entry name" value="HAMP"/>
    <property type="match status" value="1"/>
</dbReference>
<comment type="subcellular location">
    <subcellularLocation>
        <location evidence="2">Cell membrane</location>
        <topology evidence="2">Multi-pass membrane protein</topology>
    </subcellularLocation>
</comment>
<dbReference type="RefSeq" id="WP_154318084.1">
    <property type="nucleotide sequence ID" value="NZ_CAJGAA010000001.1"/>
</dbReference>
<comment type="caution">
    <text evidence="17">The sequence shown here is derived from an EMBL/GenBank/DDBJ whole genome shotgun (WGS) entry which is preliminary data.</text>
</comment>
<protein>
    <recommendedName>
        <fullName evidence="3">histidine kinase</fullName>
        <ecNumber evidence="3">2.7.13.3</ecNumber>
    </recommendedName>
</protein>
<accession>A0A6I2M9U2</accession>
<dbReference type="Pfam" id="PF02518">
    <property type="entry name" value="HATPase_c"/>
    <property type="match status" value="1"/>
</dbReference>
<dbReference type="InterPro" id="IPR005467">
    <property type="entry name" value="His_kinase_dom"/>
</dbReference>
<dbReference type="GO" id="GO:0005886">
    <property type="term" value="C:plasma membrane"/>
    <property type="evidence" value="ECO:0007669"/>
    <property type="project" value="UniProtKB-SubCell"/>
</dbReference>
<gene>
    <name evidence="17" type="ORF">GJU41_04395</name>
</gene>
<comment type="catalytic activity">
    <reaction evidence="1">
        <text>ATP + protein L-histidine = ADP + protein N-phospho-L-histidine.</text>
        <dbReference type="EC" id="2.7.13.3"/>
    </reaction>
</comment>
<evidence type="ECO:0000256" key="6">
    <source>
        <dbReference type="ARBA" id="ARBA00022679"/>
    </source>
</evidence>
<dbReference type="PANTHER" id="PTHR45528">
    <property type="entry name" value="SENSOR HISTIDINE KINASE CPXA"/>
    <property type="match status" value="1"/>
</dbReference>
<dbReference type="CDD" id="cd00082">
    <property type="entry name" value="HisKA"/>
    <property type="match status" value="1"/>
</dbReference>
<evidence type="ECO:0000259" key="16">
    <source>
        <dbReference type="PROSITE" id="PS50885"/>
    </source>
</evidence>
<dbReference type="PROSITE" id="PS50109">
    <property type="entry name" value="HIS_KIN"/>
    <property type="match status" value="1"/>
</dbReference>
<dbReference type="SUPFAM" id="SSF55874">
    <property type="entry name" value="ATPase domain of HSP90 chaperone/DNA topoisomerase II/histidine kinase"/>
    <property type="match status" value="1"/>
</dbReference>
<evidence type="ECO:0000256" key="5">
    <source>
        <dbReference type="ARBA" id="ARBA00022553"/>
    </source>
</evidence>
<dbReference type="AlphaFoldDB" id="A0A6I2M9U2"/>
<evidence type="ECO:0000256" key="12">
    <source>
        <dbReference type="ARBA" id="ARBA00023012"/>
    </source>
</evidence>
<dbReference type="EMBL" id="WKKF01000001">
    <property type="protein sequence ID" value="MRX53201.1"/>
    <property type="molecule type" value="Genomic_DNA"/>
</dbReference>
<evidence type="ECO:0000313" key="18">
    <source>
        <dbReference type="Proteomes" id="UP000441585"/>
    </source>
</evidence>
<keyword evidence="13 14" id="KW-0472">Membrane</keyword>
<dbReference type="InterPro" id="IPR003594">
    <property type="entry name" value="HATPase_dom"/>
</dbReference>
<dbReference type="Proteomes" id="UP000441585">
    <property type="component" value="Unassembled WGS sequence"/>
</dbReference>
<feature type="transmembrane region" description="Helical" evidence="14">
    <location>
        <begin position="169"/>
        <end position="190"/>
    </location>
</feature>
<proteinExistence type="predicted"/>
<evidence type="ECO:0000256" key="7">
    <source>
        <dbReference type="ARBA" id="ARBA00022692"/>
    </source>
</evidence>
<dbReference type="PROSITE" id="PS50885">
    <property type="entry name" value="HAMP"/>
    <property type="match status" value="1"/>
</dbReference>